<sequence>MNMKQEILNPKTDWVFKLMFSKGEQGNKALISFLNAFLEDSYGKIKKADILNTELIREAPNGESYHLDFLIKTDTSLIINLEMQQFWKTNYPKRNQMYLLRLASRFLKLESKKDDPLYALSISVFGCNVPKNAKLTKMSENSVIQYLYIELNDLIGYTIKKRLEEYTLKDFWIRFLANYENDKKSGMLEKLCNLEEGIRMAEETLLRVTEEERQIARELSREKYQMLLEAERADARREGLAEGREQGIQQGFEQGIERGLRQGVQQGKKEGFADGAYQKIVEMAKLMKTLEYPFTEICKITGLSVEEIDTL</sequence>
<gene>
    <name evidence="1" type="ORF">HMPREF9733_01439</name>
</gene>
<protein>
    <recommendedName>
        <fullName evidence="3">Rpn family recombination-promoting nuclease/putative transposase</fullName>
    </recommendedName>
</protein>
<evidence type="ECO:0000313" key="1">
    <source>
        <dbReference type="EMBL" id="EMB24487.1"/>
    </source>
</evidence>
<dbReference type="AlphaFoldDB" id="M2BHJ3"/>
<reference evidence="1 2" key="1">
    <citation type="submission" date="2012-01" db="EMBL/GenBank/DDBJ databases">
        <title>The Genome Sequence of Treponema denticola SP33.</title>
        <authorList>
            <consortium name="The Broad Institute Genome Sequencing Platform"/>
            <person name="Earl A."/>
            <person name="Ward D."/>
            <person name="Feldgarden M."/>
            <person name="Gevers D."/>
            <person name="Blanton J.M."/>
            <person name="Fenno C.J."/>
            <person name="Baranova O.V."/>
            <person name="Mathney J."/>
            <person name="Dewhirst F.E."/>
            <person name="Izard J."/>
            <person name="Young S.K."/>
            <person name="Zeng Q."/>
            <person name="Gargeya S."/>
            <person name="Fitzgerald M."/>
            <person name="Haas B."/>
            <person name="Abouelleil A."/>
            <person name="Alvarado L."/>
            <person name="Arachchi H.M."/>
            <person name="Berlin A."/>
            <person name="Chapman S.B."/>
            <person name="Gearin G."/>
            <person name="Goldberg J."/>
            <person name="Griggs A."/>
            <person name="Gujja S."/>
            <person name="Hansen M."/>
            <person name="Heiman D."/>
            <person name="Howarth C."/>
            <person name="Larimer J."/>
            <person name="Lui A."/>
            <person name="MacDonald P.J.P."/>
            <person name="McCowen C."/>
            <person name="Montmayeur A."/>
            <person name="Murphy C."/>
            <person name="Neiman D."/>
            <person name="Pearson M."/>
            <person name="Priest M."/>
            <person name="Roberts A."/>
            <person name="Saif S."/>
            <person name="Shea T."/>
            <person name="Sisk P."/>
            <person name="Stolte C."/>
            <person name="Sykes S."/>
            <person name="Wortman J."/>
            <person name="Nusbaum C."/>
            <person name="Birren B."/>
        </authorList>
    </citation>
    <scope>NUCLEOTIDE SEQUENCE [LARGE SCALE GENOMIC DNA]</scope>
    <source>
        <strain evidence="1 2">SP33</strain>
    </source>
</reference>
<dbReference type="PATRIC" id="fig|999437.3.peg.1481"/>
<accession>M2BHJ3</accession>
<organism evidence="1 2">
    <name type="scientific">Treponema denticola SP33</name>
    <dbReference type="NCBI Taxonomy" id="999437"/>
    <lineage>
        <taxon>Bacteria</taxon>
        <taxon>Pseudomonadati</taxon>
        <taxon>Spirochaetota</taxon>
        <taxon>Spirochaetia</taxon>
        <taxon>Spirochaetales</taxon>
        <taxon>Treponemataceae</taxon>
        <taxon>Treponema</taxon>
    </lineage>
</organism>
<dbReference type="PANTHER" id="PTHR41317:SF1">
    <property type="entry name" value="PD-(D_E)XK NUCLEASE FAMILY TRANSPOSASE"/>
    <property type="match status" value="1"/>
</dbReference>
<name>M2BHJ3_TREDN</name>
<dbReference type="Pfam" id="PF12784">
    <property type="entry name" value="PDDEXK_2"/>
    <property type="match status" value="1"/>
</dbReference>
<dbReference type="PANTHER" id="PTHR41317">
    <property type="entry name" value="PD-(D_E)XK NUCLEASE FAMILY TRANSPOSASE"/>
    <property type="match status" value="1"/>
</dbReference>
<dbReference type="EMBL" id="AGDZ01000021">
    <property type="protein sequence ID" value="EMB24487.1"/>
    <property type="molecule type" value="Genomic_DNA"/>
</dbReference>
<evidence type="ECO:0008006" key="3">
    <source>
        <dbReference type="Google" id="ProtNLM"/>
    </source>
</evidence>
<proteinExistence type="predicted"/>
<evidence type="ECO:0000313" key="2">
    <source>
        <dbReference type="Proteomes" id="UP000016183"/>
    </source>
</evidence>
<dbReference type="HOGENOM" id="CLU_966257_0_0_12"/>
<dbReference type="RefSeq" id="WP_010695400.1">
    <property type="nucleotide sequence ID" value="NZ_KB442453.1"/>
</dbReference>
<dbReference type="Proteomes" id="UP000016183">
    <property type="component" value="Unassembled WGS sequence"/>
</dbReference>
<comment type="caution">
    <text evidence="1">The sequence shown here is derived from an EMBL/GenBank/DDBJ whole genome shotgun (WGS) entry which is preliminary data.</text>
</comment>